<dbReference type="Gene3D" id="6.10.340.10">
    <property type="match status" value="1"/>
</dbReference>
<feature type="coiled-coil region" evidence="1">
    <location>
        <begin position="607"/>
        <end position="662"/>
    </location>
</feature>
<dbReference type="InterPro" id="IPR029016">
    <property type="entry name" value="GAF-like_dom_sf"/>
</dbReference>
<keyword evidence="5" id="KW-1185">Reference proteome</keyword>
<dbReference type="InterPro" id="IPR003660">
    <property type="entry name" value="HAMP_dom"/>
</dbReference>
<sequence>MTHKDFDSKKEKSHRSGVKQLPEIVFTKRRWTIGRKLYFGFGLLLLIFTTSSLINYSQLSLIGNETEELVEHAMPLENYTKELESTLFRQQLTVSKYLESPNEIQKDLYHDQKRKLNETLMELHHVAKTKDEVTLLALIEKKINELERMGEEAMQLEDDLWKQHNLIEEDLDLFKKLLNTELKPYIPVFSGNRTRFKEAILNLEIYIAAIDAGLFEYLFSGSEESKVEFISAVQHVDQWKETLEKTVKTQTEIDWVRKMDDLLNKIEKAEKILIEDFERSHADLAQIEKSTDSLYKYMGEKMVDYADDLIAEDSKNIKAAISYADFLLLIFTSTGFILSSFIAHRTTENIKNPIVQLNKVFTRMCRGELPETTGVKSNDEIGDMSDSAEVLIEGLKNTASFAENVGNGQLDEEFTTLGDKDILGKSLLAMRDKLKKTAKEDKRREWSAEGLARFAEILRSNQEDLHTLSYNIVVNFVKYFDANQGAFFILNDDNPAKVHLELTACYAWGSKKFIESTIEKGQGLVGQCWLEQETIYITEVPAEYAKITSGLGEATPRCVLILPLKLNDEIHGVIELTFFEKLEKYEIELAEKLAEGIASTISSVKNNERTRSLLKETQQQAEELRATEEEIRQNSEELLATQEELVRQKREMEETLHNLKRKYGEA</sequence>
<reference evidence="4" key="1">
    <citation type="submission" date="2023-06" db="EMBL/GenBank/DDBJ databases">
        <title>Genomic of Parafulvivirga corallium.</title>
        <authorList>
            <person name="Wang G."/>
        </authorList>
    </citation>
    <scope>NUCLEOTIDE SEQUENCE</scope>
    <source>
        <strain evidence="4">BMA10</strain>
    </source>
</reference>
<name>A0ABT8KY20_9BACT</name>
<keyword evidence="1" id="KW-0175">Coiled coil</keyword>
<dbReference type="CDD" id="cd06225">
    <property type="entry name" value="HAMP"/>
    <property type="match status" value="1"/>
</dbReference>
<dbReference type="PROSITE" id="PS50885">
    <property type="entry name" value="HAMP"/>
    <property type="match status" value="1"/>
</dbReference>
<evidence type="ECO:0000256" key="1">
    <source>
        <dbReference type="SAM" id="Coils"/>
    </source>
</evidence>
<dbReference type="Gene3D" id="3.30.450.40">
    <property type="match status" value="1"/>
</dbReference>
<comment type="caution">
    <text evidence="4">The sequence shown here is derived from an EMBL/GenBank/DDBJ whole genome shotgun (WGS) entry which is preliminary data.</text>
</comment>
<dbReference type="SUPFAM" id="SSF158472">
    <property type="entry name" value="HAMP domain-like"/>
    <property type="match status" value="1"/>
</dbReference>
<protein>
    <submittedName>
        <fullName evidence="4">GAF domain-containing protein</fullName>
    </submittedName>
</protein>
<dbReference type="Pfam" id="PF13185">
    <property type="entry name" value="GAF_2"/>
    <property type="match status" value="1"/>
</dbReference>
<dbReference type="EMBL" id="JAUJEA010000013">
    <property type="protein sequence ID" value="MDN5204842.1"/>
    <property type="molecule type" value="Genomic_DNA"/>
</dbReference>
<keyword evidence="2" id="KW-0812">Transmembrane</keyword>
<dbReference type="Proteomes" id="UP001172082">
    <property type="component" value="Unassembled WGS sequence"/>
</dbReference>
<organism evidence="4 5">
    <name type="scientific">Splendidivirga corallicola</name>
    <dbReference type="NCBI Taxonomy" id="3051826"/>
    <lineage>
        <taxon>Bacteria</taxon>
        <taxon>Pseudomonadati</taxon>
        <taxon>Bacteroidota</taxon>
        <taxon>Cytophagia</taxon>
        <taxon>Cytophagales</taxon>
        <taxon>Splendidivirgaceae</taxon>
        <taxon>Splendidivirga</taxon>
    </lineage>
</organism>
<evidence type="ECO:0000313" key="4">
    <source>
        <dbReference type="EMBL" id="MDN5204842.1"/>
    </source>
</evidence>
<evidence type="ECO:0000259" key="3">
    <source>
        <dbReference type="PROSITE" id="PS50885"/>
    </source>
</evidence>
<feature type="domain" description="HAMP" evidence="3">
    <location>
        <begin position="348"/>
        <end position="400"/>
    </location>
</feature>
<evidence type="ECO:0000256" key="2">
    <source>
        <dbReference type="SAM" id="Phobius"/>
    </source>
</evidence>
<gene>
    <name evidence="4" type="ORF">QQ008_25855</name>
</gene>
<accession>A0ABT8KY20</accession>
<keyword evidence="2" id="KW-1133">Transmembrane helix</keyword>
<evidence type="ECO:0000313" key="5">
    <source>
        <dbReference type="Proteomes" id="UP001172082"/>
    </source>
</evidence>
<feature type="transmembrane region" description="Helical" evidence="2">
    <location>
        <begin position="37"/>
        <end position="56"/>
    </location>
</feature>
<dbReference type="SUPFAM" id="SSF55781">
    <property type="entry name" value="GAF domain-like"/>
    <property type="match status" value="1"/>
</dbReference>
<keyword evidence="2" id="KW-0472">Membrane</keyword>
<proteinExistence type="predicted"/>
<dbReference type="InterPro" id="IPR003018">
    <property type="entry name" value="GAF"/>
</dbReference>
<dbReference type="RefSeq" id="WP_346754866.1">
    <property type="nucleotide sequence ID" value="NZ_JAUJEA010000013.1"/>
</dbReference>